<evidence type="ECO:0000259" key="6">
    <source>
        <dbReference type="PROSITE" id="PS50219"/>
    </source>
</evidence>
<dbReference type="SUPFAM" id="SSF50729">
    <property type="entry name" value="PH domain-like"/>
    <property type="match status" value="1"/>
</dbReference>
<name>A0A4S4L9W1_9AGAM</name>
<feature type="region of interest" description="Disordered" evidence="3">
    <location>
        <begin position="74"/>
        <end position="101"/>
    </location>
</feature>
<dbReference type="Pfam" id="PF00621">
    <property type="entry name" value="RhoGEF"/>
    <property type="match status" value="1"/>
</dbReference>
<dbReference type="InterPro" id="IPR001849">
    <property type="entry name" value="PH_domain"/>
</dbReference>
<reference evidence="7 8" key="1">
    <citation type="submission" date="2019-02" db="EMBL/GenBank/DDBJ databases">
        <title>Genome sequencing of the rare red list fungi Phellinidium pouzarii.</title>
        <authorList>
            <person name="Buettner E."/>
            <person name="Kellner H."/>
        </authorList>
    </citation>
    <scope>NUCLEOTIDE SEQUENCE [LARGE SCALE GENOMIC DNA]</scope>
    <source>
        <strain evidence="7 8">DSM 108285</strain>
    </source>
</reference>
<dbReference type="Pfam" id="PF15405">
    <property type="entry name" value="PH_5"/>
    <property type="match status" value="1"/>
</dbReference>
<evidence type="ECO:0000256" key="2">
    <source>
        <dbReference type="ARBA" id="ARBA00022658"/>
    </source>
</evidence>
<feature type="region of interest" description="Disordered" evidence="3">
    <location>
        <begin position="1"/>
        <end position="28"/>
    </location>
</feature>
<dbReference type="InterPro" id="IPR011993">
    <property type="entry name" value="PH-like_dom_sf"/>
</dbReference>
<dbReference type="PANTHER" id="PTHR46572:SF1">
    <property type="entry name" value="RHO1 GUANINE NUCLEOTIDE EXCHANGE FACTOR TUS1"/>
    <property type="match status" value="1"/>
</dbReference>
<keyword evidence="1" id="KW-0597">Phosphoprotein</keyword>
<evidence type="ECO:0000259" key="5">
    <source>
        <dbReference type="PROSITE" id="PS50010"/>
    </source>
</evidence>
<keyword evidence="8" id="KW-1185">Reference proteome</keyword>
<feature type="compositionally biased region" description="Polar residues" evidence="3">
    <location>
        <begin position="86"/>
        <end position="101"/>
    </location>
</feature>
<feature type="compositionally biased region" description="Low complexity" evidence="3">
    <location>
        <begin position="129"/>
        <end position="144"/>
    </location>
</feature>
<dbReference type="PROSITE" id="PS50219">
    <property type="entry name" value="CNH"/>
    <property type="match status" value="1"/>
</dbReference>
<gene>
    <name evidence="7" type="ORF">EW145_g4099</name>
</gene>
<dbReference type="PANTHER" id="PTHR46572">
    <property type="entry name" value="RHO1 GDP-GTP EXCHANGE PROTEIN 1-RELATED"/>
    <property type="match status" value="1"/>
</dbReference>
<feature type="region of interest" description="Disordered" evidence="3">
    <location>
        <begin position="121"/>
        <end position="191"/>
    </location>
</feature>
<feature type="domain" description="PH" evidence="4">
    <location>
        <begin position="477"/>
        <end position="605"/>
    </location>
</feature>
<dbReference type="PROSITE" id="PS50010">
    <property type="entry name" value="DH_2"/>
    <property type="match status" value="1"/>
</dbReference>
<accession>A0A4S4L9W1</accession>
<dbReference type="PROSITE" id="PS50003">
    <property type="entry name" value="PH_DOMAIN"/>
    <property type="match status" value="1"/>
</dbReference>
<evidence type="ECO:0000256" key="3">
    <source>
        <dbReference type="SAM" id="MobiDB-lite"/>
    </source>
</evidence>
<feature type="domain" description="CNH" evidence="6">
    <location>
        <begin position="645"/>
        <end position="950"/>
    </location>
</feature>
<evidence type="ECO:0000259" key="4">
    <source>
        <dbReference type="PROSITE" id="PS50003"/>
    </source>
</evidence>
<dbReference type="InterPro" id="IPR001180">
    <property type="entry name" value="CNH_dom"/>
</dbReference>
<dbReference type="SMART" id="SM00325">
    <property type="entry name" value="RhoGEF"/>
    <property type="match status" value="1"/>
</dbReference>
<dbReference type="Gene3D" id="1.20.900.10">
    <property type="entry name" value="Dbl homology (DH) domain"/>
    <property type="match status" value="1"/>
</dbReference>
<dbReference type="CDD" id="cd00160">
    <property type="entry name" value="RhoGEF"/>
    <property type="match status" value="1"/>
</dbReference>
<evidence type="ECO:0008006" key="9">
    <source>
        <dbReference type="Google" id="ProtNLM"/>
    </source>
</evidence>
<keyword evidence="2" id="KW-0344">Guanine-nucleotide releasing factor</keyword>
<sequence>MYHHAPRPQPHVAIPPYASDTSNSRLHRSPSTSWVAYAAAANAKLDASNGYRDDGGQTPVASYNSNHLLSADPYYPASHYPPPTDYYQQQNGHATANGSSAYTNPSAQDYYNHDAISHDGQWSGGSGGSDYSSMGRSVSVSSYDPGGGTYQFPEPELQRTGSVSQRAPRAPSIPHRQTLSDVGPALQLSRNSSHSSYAASMEYLPQDSVEMLTDELSNMTLESEEGLRRFQAGELTPADEEWHKLVPETAREALGKHEVQRQSIIFEIFKSERDYVSDLEAVIDVFIEPLRNANVIGEGKTDEFIQYVFWNLNEILSFHQRMLASLFSRQRDQHPLIQSVSDVILETYESYIKRYPLSEARHRSELKRNSAYRSFLQEAYQDPRIRKRDLVTLLSRPVTRLPRLVLLLETLLKHTDASHPDQETMPLIISILGDFVKSTQPGIEAAENKVKFWGVIENLVFRKGEIIDIDHQDESRSLILMQTLARRQRSEIDWHGWNDYFVVLLDHYLLITQEKKHASGVKYDVSSRPIPLEFLRLGQFDEPSESRKEKSEEGGILESLRFQTRPQYPFTVYHAAAKLARRYTFYTNSEAARNKWHDELVNAIAVHDVRRDVNKLSGLHRVPSTMICFAYEAYTSPPTSAELFTGDVTAATTFVSGGRNYILVGCSGGIYAGIRGESKFRRVLAFQNAVYIATLQDHNRILIHTDNILLAYSMDLIARVSQGASPPQALDASMERVSGQDNVNVARVGIVKDRTLVIYATRSFRQTTIYALEAVKVPIISRLHPKKSSSFKSFGQPFYVPRQVNDFTPLAKTIAIAGDRNVTIVDPTNLSNSAMLVVPDFSDAPSDSRISALKSRCDDAKALGLARVSKDENMVVYEEFACYVDRHGNASRNSAVVRWETKATRFADRSEHILLFCADFVEVRHKASGRLVQVLEGSDIKLLNSGLPSGVESDGTAPDSVPLLVSRLGGKNDQRGRSIELFELVKTSEIPSPTSDATRGEYYWNQQDI</sequence>
<feature type="compositionally biased region" description="Polar residues" evidence="3">
    <location>
        <begin position="19"/>
        <end position="28"/>
    </location>
</feature>
<organism evidence="7 8">
    <name type="scientific">Phellinidium pouzarii</name>
    <dbReference type="NCBI Taxonomy" id="167371"/>
    <lineage>
        <taxon>Eukaryota</taxon>
        <taxon>Fungi</taxon>
        <taxon>Dikarya</taxon>
        <taxon>Basidiomycota</taxon>
        <taxon>Agaricomycotina</taxon>
        <taxon>Agaricomycetes</taxon>
        <taxon>Hymenochaetales</taxon>
        <taxon>Hymenochaetaceae</taxon>
        <taxon>Phellinidium</taxon>
    </lineage>
</organism>
<dbReference type="SMART" id="SM00233">
    <property type="entry name" value="PH"/>
    <property type="match status" value="1"/>
</dbReference>
<dbReference type="OrthoDB" id="2272012at2759"/>
<proteinExistence type="predicted"/>
<comment type="caution">
    <text evidence="7">The sequence shown here is derived from an EMBL/GenBank/DDBJ whole genome shotgun (WGS) entry which is preliminary data.</text>
</comment>
<dbReference type="InterPro" id="IPR035899">
    <property type="entry name" value="DBL_dom_sf"/>
</dbReference>
<dbReference type="SUPFAM" id="SSF48065">
    <property type="entry name" value="DBL homology domain (DH-domain)"/>
    <property type="match status" value="1"/>
</dbReference>
<protein>
    <recommendedName>
        <fullName evidence="9">DH domain-containing protein</fullName>
    </recommendedName>
</protein>
<dbReference type="SMART" id="SM00036">
    <property type="entry name" value="CNH"/>
    <property type="match status" value="1"/>
</dbReference>
<dbReference type="GO" id="GO:0005085">
    <property type="term" value="F:guanyl-nucleotide exchange factor activity"/>
    <property type="evidence" value="ECO:0007669"/>
    <property type="project" value="UniProtKB-KW"/>
</dbReference>
<dbReference type="InterPro" id="IPR052233">
    <property type="entry name" value="Rho-type_GEFs"/>
</dbReference>
<evidence type="ECO:0000256" key="1">
    <source>
        <dbReference type="ARBA" id="ARBA00022553"/>
    </source>
</evidence>
<dbReference type="Gene3D" id="2.30.29.30">
    <property type="entry name" value="Pleckstrin-homology domain (PH domain)/Phosphotyrosine-binding domain (PTB)"/>
    <property type="match status" value="1"/>
</dbReference>
<dbReference type="EMBL" id="SGPK01000196">
    <property type="protein sequence ID" value="THH06430.1"/>
    <property type="molecule type" value="Genomic_DNA"/>
</dbReference>
<evidence type="ECO:0000313" key="7">
    <source>
        <dbReference type="EMBL" id="THH06430.1"/>
    </source>
</evidence>
<feature type="domain" description="DH" evidence="5">
    <location>
        <begin position="260"/>
        <end position="442"/>
    </location>
</feature>
<dbReference type="InterPro" id="IPR041675">
    <property type="entry name" value="PH_5"/>
</dbReference>
<dbReference type="Pfam" id="PF00780">
    <property type="entry name" value="CNH"/>
    <property type="match status" value="1"/>
</dbReference>
<dbReference type="InterPro" id="IPR000219">
    <property type="entry name" value="DH_dom"/>
</dbReference>
<dbReference type="Proteomes" id="UP000308199">
    <property type="component" value="Unassembled WGS sequence"/>
</dbReference>
<dbReference type="AlphaFoldDB" id="A0A4S4L9W1"/>
<evidence type="ECO:0000313" key="8">
    <source>
        <dbReference type="Proteomes" id="UP000308199"/>
    </source>
</evidence>